<gene>
    <name evidence="1" type="ORF">NCTC9601_04785</name>
</gene>
<name>A0A2X3CKY0_KLEPN</name>
<proteinExistence type="predicted"/>
<evidence type="ECO:0000313" key="2">
    <source>
        <dbReference type="Proteomes" id="UP000251123"/>
    </source>
</evidence>
<protein>
    <submittedName>
        <fullName evidence="1">Uncharacterized protein</fullName>
    </submittedName>
</protein>
<dbReference type="Proteomes" id="UP000251123">
    <property type="component" value="Unassembled WGS sequence"/>
</dbReference>
<dbReference type="AlphaFoldDB" id="A0A2X3CKY0"/>
<evidence type="ECO:0000313" key="1">
    <source>
        <dbReference type="EMBL" id="SQC17568.1"/>
    </source>
</evidence>
<sequence>MPLVNQILGRHIAAEQRVILNQIAIAIKGAQSIITVGTDG</sequence>
<organism evidence="1 2">
    <name type="scientific">Klebsiella pneumoniae</name>
    <dbReference type="NCBI Taxonomy" id="573"/>
    <lineage>
        <taxon>Bacteria</taxon>
        <taxon>Pseudomonadati</taxon>
        <taxon>Pseudomonadota</taxon>
        <taxon>Gammaproteobacteria</taxon>
        <taxon>Enterobacterales</taxon>
        <taxon>Enterobacteriaceae</taxon>
        <taxon>Klebsiella/Raoultella group</taxon>
        <taxon>Klebsiella</taxon>
        <taxon>Klebsiella pneumoniae complex</taxon>
    </lineage>
</organism>
<accession>A0A2X3CKY0</accession>
<reference evidence="1 2" key="1">
    <citation type="submission" date="2018-06" db="EMBL/GenBank/DDBJ databases">
        <authorList>
            <consortium name="Pathogen Informatics"/>
            <person name="Doyle S."/>
        </authorList>
    </citation>
    <scope>NUCLEOTIDE SEQUENCE [LARGE SCALE GENOMIC DNA]</scope>
    <source>
        <strain evidence="1 2">NCTC9601</strain>
    </source>
</reference>
<dbReference type="EMBL" id="UASN01000022">
    <property type="protein sequence ID" value="SQC17568.1"/>
    <property type="molecule type" value="Genomic_DNA"/>
</dbReference>